<proteinExistence type="predicted"/>
<name>A0A5C5BF12_9MICO</name>
<reference evidence="1 2" key="1">
    <citation type="submission" date="2019-06" db="EMBL/GenBank/DDBJ databases">
        <title>Draft genome sequence of Miniimonas arenae KCTC 19750T isolated from sea sand.</title>
        <authorList>
            <person name="Park S.-J."/>
        </authorList>
    </citation>
    <scope>NUCLEOTIDE SEQUENCE [LARGE SCALE GENOMIC DNA]</scope>
    <source>
        <strain evidence="1 2">KCTC 19750</strain>
    </source>
</reference>
<dbReference type="AlphaFoldDB" id="A0A5C5BF12"/>
<evidence type="ECO:0000313" key="1">
    <source>
        <dbReference type="EMBL" id="TNU76859.1"/>
    </source>
</evidence>
<keyword evidence="2" id="KW-1185">Reference proteome</keyword>
<dbReference type="EMBL" id="VENP01000003">
    <property type="protein sequence ID" value="TNU76859.1"/>
    <property type="molecule type" value="Genomic_DNA"/>
</dbReference>
<gene>
    <name evidence="1" type="ORF">FH969_01825</name>
</gene>
<evidence type="ECO:0008006" key="3">
    <source>
        <dbReference type="Google" id="ProtNLM"/>
    </source>
</evidence>
<sequence>MTDGFRVDLTALDDAVNGIVDTMDQMATKKVEDLQVGGSDVGHGELSDVFGQFCRRWEIGVTNLLDDVGGVIDRLVYVRDTYRATDEAYAAGFAGVIGRDTGEDPATR</sequence>
<comment type="caution">
    <text evidence="1">The sequence shown here is derived from an EMBL/GenBank/DDBJ whole genome shotgun (WGS) entry which is preliminary data.</text>
</comment>
<dbReference type="Proteomes" id="UP000313849">
    <property type="component" value="Unassembled WGS sequence"/>
</dbReference>
<protein>
    <recommendedName>
        <fullName evidence="3">ESX-1 secretion-associated protein</fullName>
    </recommendedName>
</protein>
<organism evidence="1 2">
    <name type="scientific">Miniimonas arenae</name>
    <dbReference type="NCBI Taxonomy" id="676201"/>
    <lineage>
        <taxon>Bacteria</taxon>
        <taxon>Bacillati</taxon>
        <taxon>Actinomycetota</taxon>
        <taxon>Actinomycetes</taxon>
        <taxon>Micrococcales</taxon>
        <taxon>Beutenbergiaceae</taxon>
        <taxon>Miniimonas</taxon>
    </lineage>
</organism>
<dbReference type="RefSeq" id="WP_139985708.1">
    <property type="nucleotide sequence ID" value="NZ_VENP01000003.1"/>
</dbReference>
<dbReference type="OrthoDB" id="3262422at2"/>
<evidence type="ECO:0000313" key="2">
    <source>
        <dbReference type="Proteomes" id="UP000313849"/>
    </source>
</evidence>
<accession>A0A5C5BF12</accession>